<evidence type="ECO:0000313" key="4">
    <source>
        <dbReference type="EMBL" id="CAF3576819.1"/>
    </source>
</evidence>
<dbReference type="EMBL" id="CAJOBC010000362">
    <property type="protein sequence ID" value="CAF3576819.1"/>
    <property type="molecule type" value="Genomic_DNA"/>
</dbReference>
<dbReference type="EMBL" id="CAJNOK010000044">
    <property type="protein sequence ID" value="CAF0724935.1"/>
    <property type="molecule type" value="Genomic_DNA"/>
</dbReference>
<dbReference type="EMBL" id="CAJNOQ010000362">
    <property type="protein sequence ID" value="CAF0792528.1"/>
    <property type="molecule type" value="Genomic_DNA"/>
</dbReference>
<evidence type="ECO:0000313" key="1">
    <source>
        <dbReference type="EMBL" id="CAF0724935.1"/>
    </source>
</evidence>
<sequence length="144" mass="16257">MATQTTVLANVLRSLSSIIWIMNSNIGNNTKITANFLKAPVLSSQNSYNSFNMSSSNSSQQEPRTIAPKMPKKTFIIIENSLVKELWNGYIKTADNYGQIKTKDSDIDRFHEQVHNEHFDRIMNNTTNAVFVIGIRNLSTESSQ</sequence>
<protein>
    <submittedName>
        <fullName evidence="2">Uncharacterized protein</fullName>
    </submittedName>
</protein>
<name>A0A813RZK0_9BILA</name>
<organism evidence="2 5">
    <name type="scientific">Didymodactylos carnosus</name>
    <dbReference type="NCBI Taxonomy" id="1234261"/>
    <lineage>
        <taxon>Eukaryota</taxon>
        <taxon>Metazoa</taxon>
        <taxon>Spiralia</taxon>
        <taxon>Gnathifera</taxon>
        <taxon>Rotifera</taxon>
        <taxon>Eurotatoria</taxon>
        <taxon>Bdelloidea</taxon>
        <taxon>Philodinida</taxon>
        <taxon>Philodinidae</taxon>
        <taxon>Didymodactylos</taxon>
    </lineage>
</organism>
<reference evidence="2" key="1">
    <citation type="submission" date="2021-02" db="EMBL/GenBank/DDBJ databases">
        <authorList>
            <person name="Nowell W R."/>
        </authorList>
    </citation>
    <scope>NUCLEOTIDE SEQUENCE</scope>
</reference>
<evidence type="ECO:0000313" key="3">
    <source>
        <dbReference type="EMBL" id="CAF3498023.1"/>
    </source>
</evidence>
<evidence type="ECO:0000313" key="5">
    <source>
        <dbReference type="Proteomes" id="UP000663829"/>
    </source>
</evidence>
<dbReference type="Proteomes" id="UP000663829">
    <property type="component" value="Unassembled WGS sequence"/>
</dbReference>
<dbReference type="AlphaFoldDB" id="A0A813RZK0"/>
<dbReference type="Proteomes" id="UP000682733">
    <property type="component" value="Unassembled WGS sequence"/>
</dbReference>
<keyword evidence="5" id="KW-1185">Reference proteome</keyword>
<evidence type="ECO:0000313" key="2">
    <source>
        <dbReference type="EMBL" id="CAF0792528.1"/>
    </source>
</evidence>
<gene>
    <name evidence="2" type="ORF">GPM918_LOCUS3076</name>
    <name evidence="1" type="ORF">OVA965_LOCUS353</name>
    <name evidence="4" type="ORF">SRO942_LOCUS3076</name>
    <name evidence="3" type="ORF">TMI583_LOCUS353</name>
</gene>
<accession>A0A813RZK0</accession>
<proteinExistence type="predicted"/>
<dbReference type="EMBL" id="CAJOBA010000044">
    <property type="protein sequence ID" value="CAF3498023.1"/>
    <property type="molecule type" value="Genomic_DNA"/>
</dbReference>
<dbReference type="Proteomes" id="UP000681722">
    <property type="component" value="Unassembled WGS sequence"/>
</dbReference>
<comment type="caution">
    <text evidence="2">The sequence shown here is derived from an EMBL/GenBank/DDBJ whole genome shotgun (WGS) entry which is preliminary data.</text>
</comment>
<dbReference type="Proteomes" id="UP000677228">
    <property type="component" value="Unassembled WGS sequence"/>
</dbReference>